<protein>
    <submittedName>
        <fullName evidence="2">Uncharacterized protein</fullName>
    </submittedName>
</protein>
<reference evidence="2 3" key="1">
    <citation type="submission" date="2015-11" db="EMBL/GenBank/DDBJ databases">
        <title>Expanding the genomic diversity of Burkholderia species for the development of highly accurate diagnostics.</title>
        <authorList>
            <person name="Sahl J."/>
            <person name="Keim P."/>
            <person name="Wagner D."/>
        </authorList>
    </citation>
    <scope>NUCLEOTIDE SEQUENCE [LARGE SCALE GENOMIC DNA]</scope>
    <source>
        <strain evidence="2 3">TSV85</strain>
    </source>
</reference>
<organism evidence="2 3">
    <name type="scientific">Burkholderia singularis</name>
    <dbReference type="NCBI Taxonomy" id="1503053"/>
    <lineage>
        <taxon>Bacteria</taxon>
        <taxon>Pseudomonadati</taxon>
        <taxon>Pseudomonadota</taxon>
        <taxon>Betaproteobacteria</taxon>
        <taxon>Burkholderiales</taxon>
        <taxon>Burkholderiaceae</taxon>
        <taxon>Burkholderia</taxon>
        <taxon>pseudomallei group</taxon>
    </lineage>
</organism>
<keyword evidence="3" id="KW-1185">Reference proteome</keyword>
<evidence type="ECO:0000256" key="1">
    <source>
        <dbReference type="SAM" id="MobiDB-lite"/>
    </source>
</evidence>
<accession>A0A103E1F8</accession>
<dbReference type="Proteomes" id="UP000062788">
    <property type="component" value="Unassembled WGS sequence"/>
</dbReference>
<comment type="caution">
    <text evidence="2">The sequence shown here is derived from an EMBL/GenBank/DDBJ whole genome shotgun (WGS) entry which is preliminary data.</text>
</comment>
<sequence length="71" mass="7896">MSRIFILDAMSFSFVSLMASMTNLRWLIHMGRPALDLHGCPACRRRAARVPEDGGSVRRAAASNALERGHR</sequence>
<dbReference type="EMBL" id="LOWA01000032">
    <property type="protein sequence ID" value="KVE26568.1"/>
    <property type="molecule type" value="Genomic_DNA"/>
</dbReference>
<evidence type="ECO:0000313" key="3">
    <source>
        <dbReference type="Proteomes" id="UP000062788"/>
    </source>
</evidence>
<dbReference type="AlphaFoldDB" id="A0A103E1F8"/>
<proteinExistence type="predicted"/>
<evidence type="ECO:0000313" key="2">
    <source>
        <dbReference type="EMBL" id="KVE26568.1"/>
    </source>
</evidence>
<feature type="region of interest" description="Disordered" evidence="1">
    <location>
        <begin position="49"/>
        <end position="71"/>
    </location>
</feature>
<gene>
    <name evidence="2" type="ORF">WS67_13130</name>
</gene>
<name>A0A103E1F8_9BURK</name>